<dbReference type="GO" id="GO:0030490">
    <property type="term" value="P:maturation of SSU-rRNA"/>
    <property type="evidence" value="ECO:0007669"/>
    <property type="project" value="UniProtKB-UniRule"/>
</dbReference>
<gene>
    <name evidence="2 3" type="primary">rbfA</name>
    <name evidence="3" type="ORF">COX15_01645</name>
</gene>
<name>A0A2H0AKW5_9BACT</name>
<dbReference type="HAMAP" id="MF_00003">
    <property type="entry name" value="RbfA"/>
    <property type="match status" value="1"/>
</dbReference>
<dbReference type="InterPro" id="IPR015946">
    <property type="entry name" value="KH_dom-like_a/b"/>
</dbReference>
<comment type="subunit">
    <text evidence="2">Monomer. Binds 30S ribosomal subunits, but not 50S ribosomal subunits or 70S ribosomes.</text>
</comment>
<dbReference type="GO" id="GO:0043024">
    <property type="term" value="F:ribosomal small subunit binding"/>
    <property type="evidence" value="ECO:0007669"/>
    <property type="project" value="TreeGrafter"/>
</dbReference>
<evidence type="ECO:0000313" key="4">
    <source>
        <dbReference type="Proteomes" id="UP000230007"/>
    </source>
</evidence>
<dbReference type="PANTHER" id="PTHR33515">
    <property type="entry name" value="RIBOSOME-BINDING FACTOR A, CHLOROPLASTIC-RELATED"/>
    <property type="match status" value="1"/>
</dbReference>
<sequence length="108" mass="12224">MRSYRPLRVGSLIQEELNKILLRELDLKSGTLATISNVKVSSDLSNAKIGISVIPSDSGDEVMVILSKLQGRFQHLLNHKLNIRPMPRIEFERDFGLEKAANIERLLK</sequence>
<dbReference type="InterPro" id="IPR000238">
    <property type="entry name" value="RbfA"/>
</dbReference>
<evidence type="ECO:0000256" key="2">
    <source>
        <dbReference type="HAMAP-Rule" id="MF_00003"/>
    </source>
</evidence>
<comment type="caution">
    <text evidence="3">The sequence shown here is derived from an EMBL/GenBank/DDBJ whole genome shotgun (WGS) entry which is preliminary data.</text>
</comment>
<proteinExistence type="inferred from homology"/>
<protein>
    <recommendedName>
        <fullName evidence="2">Ribosome-binding factor A</fullName>
    </recommendedName>
</protein>
<dbReference type="InterPro" id="IPR020053">
    <property type="entry name" value="Ribosome-bd_factorA_CS"/>
</dbReference>
<dbReference type="AlphaFoldDB" id="A0A2H0AKW5"/>
<reference evidence="3 4" key="1">
    <citation type="submission" date="2017-09" db="EMBL/GenBank/DDBJ databases">
        <title>Depth-based differentiation of microbial function through sediment-hosted aquifers and enrichment of novel symbionts in the deep terrestrial subsurface.</title>
        <authorList>
            <person name="Probst A.J."/>
            <person name="Ladd B."/>
            <person name="Jarett J.K."/>
            <person name="Geller-Mcgrath D.E."/>
            <person name="Sieber C.M."/>
            <person name="Emerson J.B."/>
            <person name="Anantharaman K."/>
            <person name="Thomas B.C."/>
            <person name="Malmstrom R."/>
            <person name="Stieglmeier M."/>
            <person name="Klingl A."/>
            <person name="Woyke T."/>
            <person name="Ryan C.M."/>
            <person name="Banfield J.F."/>
        </authorList>
    </citation>
    <scope>NUCLEOTIDE SEQUENCE [LARGE SCALE GENOMIC DNA]</scope>
    <source>
        <strain evidence="3">CG23_combo_of_CG06-09_8_20_14_all_42_19</strain>
    </source>
</reference>
<dbReference type="PROSITE" id="PS01319">
    <property type="entry name" value="RBFA"/>
    <property type="match status" value="1"/>
</dbReference>
<dbReference type="NCBIfam" id="TIGR00082">
    <property type="entry name" value="rbfA"/>
    <property type="match status" value="1"/>
</dbReference>
<comment type="subcellular location">
    <subcellularLocation>
        <location evidence="2">Cytoplasm</location>
    </subcellularLocation>
</comment>
<dbReference type="Pfam" id="PF02033">
    <property type="entry name" value="RBFA"/>
    <property type="match status" value="1"/>
</dbReference>
<accession>A0A2H0AKW5</accession>
<keyword evidence="2" id="KW-0963">Cytoplasm</keyword>
<comment type="similarity">
    <text evidence="2">Belongs to the RbfA family.</text>
</comment>
<dbReference type="Gene3D" id="3.30.300.20">
    <property type="match status" value="1"/>
</dbReference>
<comment type="function">
    <text evidence="2">One of several proteins that assist in the late maturation steps of the functional core of the 30S ribosomal subunit. Associates with free 30S ribosomal subunits (but not with 30S subunits that are part of 70S ribosomes or polysomes). Required for efficient processing of 16S rRNA. May interact with the 5'-terminal helix region of 16S rRNA.</text>
</comment>
<dbReference type="GO" id="GO:0005829">
    <property type="term" value="C:cytosol"/>
    <property type="evidence" value="ECO:0007669"/>
    <property type="project" value="TreeGrafter"/>
</dbReference>
<evidence type="ECO:0000313" key="3">
    <source>
        <dbReference type="EMBL" id="PIP46059.1"/>
    </source>
</evidence>
<dbReference type="PANTHER" id="PTHR33515:SF1">
    <property type="entry name" value="RIBOSOME-BINDING FACTOR A, CHLOROPLASTIC-RELATED"/>
    <property type="match status" value="1"/>
</dbReference>
<evidence type="ECO:0000256" key="1">
    <source>
        <dbReference type="ARBA" id="ARBA00022517"/>
    </source>
</evidence>
<keyword evidence="1 2" id="KW-0690">Ribosome biogenesis</keyword>
<organism evidence="3 4">
    <name type="scientific">Candidatus Colwellbacteria bacterium CG23_combo_of_CG06-09_8_20_14_all_42_19</name>
    <dbReference type="NCBI Taxonomy" id="1974541"/>
    <lineage>
        <taxon>Bacteria</taxon>
        <taxon>Candidatus Colwelliibacteriota</taxon>
    </lineage>
</organism>
<dbReference type="InterPro" id="IPR023799">
    <property type="entry name" value="RbfA_dom_sf"/>
</dbReference>
<dbReference type="Proteomes" id="UP000230007">
    <property type="component" value="Unassembled WGS sequence"/>
</dbReference>
<dbReference type="EMBL" id="PCSK01000034">
    <property type="protein sequence ID" value="PIP46059.1"/>
    <property type="molecule type" value="Genomic_DNA"/>
</dbReference>
<dbReference type="SUPFAM" id="SSF89919">
    <property type="entry name" value="Ribosome-binding factor A, RbfA"/>
    <property type="match status" value="1"/>
</dbReference>